<proteinExistence type="inferred from homology"/>
<sequence length="69" mass="8186">MQNKVEDLNHLTQKELKNLLKKIQAEWLELKMALKTGKLKNIHEPKNKRKEIAKIKTIIREKELEGVKL</sequence>
<evidence type="ECO:0000313" key="7">
    <source>
        <dbReference type="Proteomes" id="UP000178758"/>
    </source>
</evidence>
<dbReference type="EMBL" id="MEZJ01000024">
    <property type="protein sequence ID" value="OGD53936.1"/>
    <property type="molecule type" value="Genomic_DNA"/>
</dbReference>
<comment type="caution">
    <text evidence="6">The sequence shown here is derived from an EMBL/GenBank/DDBJ whole genome shotgun (WGS) entry which is preliminary data.</text>
</comment>
<dbReference type="InterPro" id="IPR036049">
    <property type="entry name" value="Ribosomal_uL29_sf"/>
</dbReference>
<reference evidence="6 7" key="1">
    <citation type="journal article" date="2016" name="Nat. Commun.">
        <title>Thousands of microbial genomes shed light on interconnected biogeochemical processes in an aquifer system.</title>
        <authorList>
            <person name="Anantharaman K."/>
            <person name="Brown C.T."/>
            <person name="Hug L.A."/>
            <person name="Sharon I."/>
            <person name="Castelle C.J."/>
            <person name="Probst A.J."/>
            <person name="Thomas B.C."/>
            <person name="Singh A."/>
            <person name="Wilkins M.J."/>
            <person name="Karaoz U."/>
            <person name="Brodie E.L."/>
            <person name="Williams K.H."/>
            <person name="Hubbard S.S."/>
            <person name="Banfield J.F."/>
        </authorList>
    </citation>
    <scope>NUCLEOTIDE SEQUENCE [LARGE SCALE GENOMIC DNA]</scope>
</reference>
<dbReference type="GO" id="GO:0005840">
    <property type="term" value="C:ribosome"/>
    <property type="evidence" value="ECO:0007669"/>
    <property type="project" value="UniProtKB-KW"/>
</dbReference>
<organism evidence="6 7">
    <name type="scientific">Candidatus Beckwithbacteria bacterium RBG_13_35_6</name>
    <dbReference type="NCBI Taxonomy" id="1797456"/>
    <lineage>
        <taxon>Bacteria</taxon>
        <taxon>Candidatus Beckwithiibacteriota</taxon>
    </lineage>
</organism>
<evidence type="ECO:0000256" key="1">
    <source>
        <dbReference type="ARBA" id="ARBA00009254"/>
    </source>
</evidence>
<protein>
    <recommendedName>
        <fullName evidence="4 5">Large ribosomal subunit protein uL29</fullName>
    </recommendedName>
</protein>
<accession>A0A1F5DG47</accession>
<comment type="similarity">
    <text evidence="1 5">Belongs to the universal ribosomal protein uL29 family.</text>
</comment>
<keyword evidence="2 5" id="KW-0689">Ribosomal protein</keyword>
<dbReference type="GO" id="GO:1990904">
    <property type="term" value="C:ribonucleoprotein complex"/>
    <property type="evidence" value="ECO:0007669"/>
    <property type="project" value="UniProtKB-KW"/>
</dbReference>
<dbReference type="AlphaFoldDB" id="A0A1F5DG47"/>
<name>A0A1F5DG47_9BACT</name>
<evidence type="ECO:0000256" key="2">
    <source>
        <dbReference type="ARBA" id="ARBA00022980"/>
    </source>
</evidence>
<dbReference type="NCBIfam" id="TIGR00012">
    <property type="entry name" value="L29"/>
    <property type="match status" value="1"/>
</dbReference>
<dbReference type="Pfam" id="PF00831">
    <property type="entry name" value="Ribosomal_L29"/>
    <property type="match status" value="1"/>
</dbReference>
<dbReference type="InterPro" id="IPR001854">
    <property type="entry name" value="Ribosomal_uL29"/>
</dbReference>
<evidence type="ECO:0000256" key="5">
    <source>
        <dbReference type="HAMAP-Rule" id="MF_00374"/>
    </source>
</evidence>
<gene>
    <name evidence="5" type="primary">rpmC</name>
    <name evidence="6" type="ORF">A3J78_01605</name>
</gene>
<keyword evidence="3 5" id="KW-0687">Ribonucleoprotein</keyword>
<dbReference type="GO" id="GO:0003735">
    <property type="term" value="F:structural constituent of ribosome"/>
    <property type="evidence" value="ECO:0007669"/>
    <property type="project" value="InterPro"/>
</dbReference>
<dbReference type="SUPFAM" id="SSF46561">
    <property type="entry name" value="Ribosomal protein L29 (L29p)"/>
    <property type="match status" value="1"/>
</dbReference>
<dbReference type="Proteomes" id="UP000178758">
    <property type="component" value="Unassembled WGS sequence"/>
</dbReference>
<dbReference type="GO" id="GO:0006412">
    <property type="term" value="P:translation"/>
    <property type="evidence" value="ECO:0007669"/>
    <property type="project" value="UniProtKB-UniRule"/>
</dbReference>
<dbReference type="Gene3D" id="1.10.287.310">
    <property type="match status" value="1"/>
</dbReference>
<evidence type="ECO:0000256" key="4">
    <source>
        <dbReference type="ARBA" id="ARBA00035204"/>
    </source>
</evidence>
<evidence type="ECO:0000256" key="3">
    <source>
        <dbReference type="ARBA" id="ARBA00023274"/>
    </source>
</evidence>
<dbReference type="HAMAP" id="MF_00374">
    <property type="entry name" value="Ribosomal_uL29"/>
    <property type="match status" value="1"/>
</dbReference>
<evidence type="ECO:0000313" key="6">
    <source>
        <dbReference type="EMBL" id="OGD53936.1"/>
    </source>
</evidence>